<gene>
    <name evidence="1" type="ORF">AMORRO_LOCUS12579</name>
</gene>
<dbReference type="EMBL" id="CAJVPV010018840">
    <property type="protein sequence ID" value="CAG8708904.1"/>
    <property type="molecule type" value="Genomic_DNA"/>
</dbReference>
<evidence type="ECO:0000313" key="1">
    <source>
        <dbReference type="EMBL" id="CAG8708904.1"/>
    </source>
</evidence>
<sequence length="112" mass="12635">ALMAYTNNSQNVDSGNFCVCCLPPLEMMDEERRLRLPITPERFSNPLCTRSGICAVIVVGVIQCAILGYLKDLGNEVIQNTLPYILNRFKVSSSKHDFPRPMINLDFKEVVK</sequence>
<dbReference type="Proteomes" id="UP000789342">
    <property type="component" value="Unassembled WGS sequence"/>
</dbReference>
<evidence type="ECO:0000313" key="2">
    <source>
        <dbReference type="Proteomes" id="UP000789342"/>
    </source>
</evidence>
<proteinExistence type="predicted"/>
<organism evidence="1 2">
    <name type="scientific">Acaulospora morrowiae</name>
    <dbReference type="NCBI Taxonomy" id="94023"/>
    <lineage>
        <taxon>Eukaryota</taxon>
        <taxon>Fungi</taxon>
        <taxon>Fungi incertae sedis</taxon>
        <taxon>Mucoromycota</taxon>
        <taxon>Glomeromycotina</taxon>
        <taxon>Glomeromycetes</taxon>
        <taxon>Diversisporales</taxon>
        <taxon>Acaulosporaceae</taxon>
        <taxon>Acaulospora</taxon>
    </lineage>
</organism>
<protein>
    <submittedName>
        <fullName evidence="1">18475_t:CDS:1</fullName>
    </submittedName>
</protein>
<keyword evidence="2" id="KW-1185">Reference proteome</keyword>
<dbReference type="AlphaFoldDB" id="A0A9N9N7G5"/>
<comment type="caution">
    <text evidence="1">The sequence shown here is derived from an EMBL/GenBank/DDBJ whole genome shotgun (WGS) entry which is preliminary data.</text>
</comment>
<accession>A0A9N9N7G5</accession>
<feature type="non-terminal residue" evidence="1">
    <location>
        <position position="112"/>
    </location>
</feature>
<feature type="non-terminal residue" evidence="1">
    <location>
        <position position="1"/>
    </location>
</feature>
<reference evidence="1" key="1">
    <citation type="submission" date="2021-06" db="EMBL/GenBank/DDBJ databases">
        <authorList>
            <person name="Kallberg Y."/>
            <person name="Tangrot J."/>
            <person name="Rosling A."/>
        </authorList>
    </citation>
    <scope>NUCLEOTIDE SEQUENCE</scope>
    <source>
        <strain evidence="1">CL551</strain>
    </source>
</reference>
<name>A0A9N9N7G5_9GLOM</name>